<dbReference type="VEuPathDB" id="PiroplasmaDB:TA18325"/>
<organism evidence="3 4">
    <name type="scientific">Theileria annulata</name>
    <dbReference type="NCBI Taxonomy" id="5874"/>
    <lineage>
        <taxon>Eukaryota</taxon>
        <taxon>Sar</taxon>
        <taxon>Alveolata</taxon>
        <taxon>Apicomplexa</taxon>
        <taxon>Aconoidasida</taxon>
        <taxon>Piroplasmida</taxon>
        <taxon>Theileriidae</taxon>
        <taxon>Theileria</taxon>
    </lineage>
</organism>
<dbReference type="PROSITE" id="PS51412">
    <property type="entry name" value="MACPF_2"/>
    <property type="match status" value="1"/>
</dbReference>
<proteinExistence type="predicted"/>
<dbReference type="eggNOG" id="ENOG502QYBC">
    <property type="taxonomic scope" value="Eukaryota"/>
</dbReference>
<keyword evidence="4" id="KW-1185">Reference proteome</keyword>
<dbReference type="InParanoid" id="Q4UAZ1"/>
<dbReference type="OMA" id="KFINMES"/>
<dbReference type="KEGG" id="tan:TA18325"/>
<dbReference type="EMBL" id="CR940352">
    <property type="protein sequence ID" value="CAI76010.1"/>
    <property type="molecule type" value="Genomic_DNA"/>
</dbReference>
<feature type="signal peptide" evidence="1">
    <location>
        <begin position="1"/>
        <end position="19"/>
    </location>
</feature>
<evidence type="ECO:0000256" key="1">
    <source>
        <dbReference type="SAM" id="SignalP"/>
    </source>
</evidence>
<dbReference type="RefSeq" id="XP_955486.1">
    <property type="nucleotide sequence ID" value="XM_950393.1"/>
</dbReference>
<keyword evidence="1" id="KW-0732">Signal</keyword>
<dbReference type="STRING" id="5874.Q4UAZ1"/>
<sequence length="340" mass="39432">MYINLFILYISIGCLCVISENNTRENDYLNSHVGFGFDLVEGNPLESFNDLNTLGFRLPIIVQPYITKEFGNIIIKRNNGVWVRKSNNCSQNYEPRDIEKGSDLVRELFDDFSLDNPFSEEIWNRNAKGLGLNDITFHKNNLYESGLIIPFKGELNKFSELNNDFVELVDKLPNTIETSSECPIDVFISEVESCEKLRIWIKLFKSYGTHMTTYAMTGGKFINMESVVNIHLQTKDYENKNIKAEKMGEASSQFSEIFTRRIKGSKIKRHLWVIGGSFVNNLEQIDPKVFSKWVETIDKRPMPIKAKFVELSIFFPEKQETYMKAIEYYEQIIGIKKLNN</sequence>
<dbReference type="OrthoDB" id="364948at2759"/>
<evidence type="ECO:0000313" key="3">
    <source>
        <dbReference type="EMBL" id="CAI76010.1"/>
    </source>
</evidence>
<dbReference type="AlphaFoldDB" id="Q4UAZ1"/>
<feature type="chain" id="PRO_5004244949" description="MACPF domain-containing protein" evidence="1">
    <location>
        <begin position="20"/>
        <end position="340"/>
    </location>
</feature>
<dbReference type="InterPro" id="IPR020864">
    <property type="entry name" value="MACPF"/>
</dbReference>
<accession>Q4UAZ1</accession>
<gene>
    <name evidence="3" type="ORF">TA18325</name>
</gene>
<evidence type="ECO:0000259" key="2">
    <source>
        <dbReference type="PROSITE" id="PS51412"/>
    </source>
</evidence>
<dbReference type="Proteomes" id="UP000001950">
    <property type="component" value="Chromosome 3"/>
</dbReference>
<feature type="domain" description="MACPF" evidence="2">
    <location>
        <begin position="16"/>
        <end position="340"/>
    </location>
</feature>
<dbReference type="Pfam" id="PF01823">
    <property type="entry name" value="MACPF"/>
    <property type="match status" value="1"/>
</dbReference>
<reference evidence="3 4" key="1">
    <citation type="journal article" date="2005" name="Science">
        <title>Genome of the host-cell transforming parasite Theileria annulata compared with T. parva.</title>
        <authorList>
            <person name="Pain A."/>
            <person name="Renauld H."/>
            <person name="Berriman M."/>
            <person name="Murphy L."/>
            <person name="Yeats C.A."/>
            <person name="Weir W."/>
            <person name="Kerhornou A."/>
            <person name="Aslett M."/>
            <person name="Bishop R."/>
            <person name="Bouchier C."/>
            <person name="Cochet M."/>
            <person name="Coulson R.M.R."/>
            <person name="Cronin A."/>
            <person name="de Villiers E.P."/>
            <person name="Fraser A."/>
            <person name="Fosker N."/>
            <person name="Gardner M."/>
            <person name="Goble A."/>
            <person name="Griffiths-Jones S."/>
            <person name="Harris D.E."/>
            <person name="Katzer F."/>
            <person name="Larke N."/>
            <person name="Lord A."/>
            <person name="Maser P."/>
            <person name="McKellar S."/>
            <person name="Mooney P."/>
            <person name="Morton F."/>
            <person name="Nene V."/>
            <person name="O'Neil S."/>
            <person name="Price C."/>
            <person name="Quail M.A."/>
            <person name="Rabbinowitsch E."/>
            <person name="Rawlings N.D."/>
            <person name="Rutter S."/>
            <person name="Saunders D."/>
            <person name="Seeger K."/>
            <person name="Shah T."/>
            <person name="Squares R."/>
            <person name="Squares S."/>
            <person name="Tivey A."/>
            <person name="Walker A.R."/>
            <person name="Woodward J."/>
            <person name="Dobbelaere D.A.E."/>
            <person name="Langsley G."/>
            <person name="Rajandream M.A."/>
            <person name="McKeever D."/>
            <person name="Shiels B."/>
            <person name="Tait A."/>
            <person name="Barrell B.G."/>
            <person name="Hall N."/>
        </authorList>
    </citation>
    <scope>NUCLEOTIDE SEQUENCE [LARGE SCALE GENOMIC DNA]</scope>
    <source>
        <strain evidence="4">Ankara</strain>
    </source>
</reference>
<protein>
    <recommendedName>
        <fullName evidence="2">MACPF domain-containing protein</fullName>
    </recommendedName>
</protein>
<evidence type="ECO:0000313" key="4">
    <source>
        <dbReference type="Proteomes" id="UP000001950"/>
    </source>
</evidence>
<name>Q4UAZ1_THEAN</name>
<dbReference type="GeneID" id="3865141"/>